<feature type="binding site" evidence="5 7">
    <location>
        <position position="31"/>
    </location>
    <ligand>
        <name>substrate</name>
    </ligand>
</feature>
<keyword evidence="3 5" id="KW-0665">Pyrimidine biosynthesis</keyword>
<dbReference type="InterPro" id="IPR001754">
    <property type="entry name" value="OMPdeCOase_dom"/>
</dbReference>
<feature type="binding site" evidence="5">
    <location>
        <begin position="167"/>
        <end position="177"/>
    </location>
    <ligand>
        <name>substrate</name>
    </ligand>
</feature>
<feature type="domain" description="Orotidine 5'-phosphate decarboxylase" evidence="9">
    <location>
        <begin position="3"/>
        <end position="208"/>
    </location>
</feature>
<dbReference type="PANTHER" id="PTHR32119">
    <property type="entry name" value="OROTIDINE 5'-PHOSPHATE DECARBOXYLASE"/>
    <property type="match status" value="1"/>
</dbReference>
<dbReference type="InterPro" id="IPR011060">
    <property type="entry name" value="RibuloseP-bd_barrel"/>
</dbReference>
<evidence type="ECO:0000256" key="6">
    <source>
        <dbReference type="PIRSR" id="PIRSR614732-1"/>
    </source>
</evidence>
<comment type="caution">
    <text evidence="10">The sequence shown here is derived from an EMBL/GenBank/DDBJ whole genome shotgun (WGS) entry which is preliminary data.</text>
</comment>
<evidence type="ECO:0000259" key="9">
    <source>
        <dbReference type="SMART" id="SM00934"/>
    </source>
</evidence>
<dbReference type="PATRIC" id="fig|647171.4.peg.1196"/>
<proteinExistence type="inferred from homology"/>
<organism evidence="10 11">
    <name type="scientific">Methanotorris formicicus Mc-S-70</name>
    <dbReference type="NCBI Taxonomy" id="647171"/>
    <lineage>
        <taxon>Archaea</taxon>
        <taxon>Methanobacteriati</taxon>
        <taxon>Methanobacteriota</taxon>
        <taxon>Methanomada group</taxon>
        <taxon>Methanococci</taxon>
        <taxon>Methanococcales</taxon>
        <taxon>Methanocaldococcaceae</taxon>
        <taxon>Methanotorris</taxon>
    </lineage>
</organism>
<keyword evidence="2 5" id="KW-0210">Decarboxylase</keyword>
<dbReference type="RefSeq" id="WP_007044650.1">
    <property type="nucleotide sequence ID" value="NZ_AGJL01000029.1"/>
</dbReference>
<dbReference type="PANTHER" id="PTHR32119:SF2">
    <property type="entry name" value="OROTIDINE 5'-PHOSPHATE DECARBOXYLASE"/>
    <property type="match status" value="1"/>
</dbReference>
<dbReference type="CDD" id="cd04725">
    <property type="entry name" value="OMP_decarboxylase_like"/>
    <property type="match status" value="1"/>
</dbReference>
<evidence type="ECO:0000256" key="7">
    <source>
        <dbReference type="PIRSR" id="PIRSR614732-2"/>
    </source>
</evidence>
<dbReference type="InterPro" id="IPR018089">
    <property type="entry name" value="OMPdecase_AS"/>
</dbReference>
<dbReference type="GO" id="GO:0004590">
    <property type="term" value="F:orotidine-5'-phosphate decarboxylase activity"/>
    <property type="evidence" value="ECO:0007669"/>
    <property type="project" value="UniProtKB-UniRule"/>
</dbReference>
<accession>H1KZJ5</accession>
<dbReference type="STRING" id="647171.MetfoDRAFT_1218"/>
<feature type="binding site" evidence="5 7">
    <location>
        <position position="193"/>
    </location>
    <ligand>
        <name>substrate</name>
    </ligand>
</feature>
<dbReference type="Pfam" id="PF00215">
    <property type="entry name" value="OMPdecase"/>
    <property type="match status" value="1"/>
</dbReference>
<protein>
    <recommendedName>
        <fullName evidence="5">Orotidine 5'-phosphate decarboxylase</fullName>
        <ecNumber evidence="5">4.1.1.23</ecNumber>
    </recommendedName>
    <alternativeName>
        <fullName evidence="5">OMP decarboxylase</fullName>
        <shortName evidence="5">OMPDCase</shortName>
        <shortName evidence="5">OMPdecase</shortName>
    </alternativeName>
</protein>
<dbReference type="EC" id="4.1.1.23" evidence="5"/>
<evidence type="ECO:0000313" key="10">
    <source>
        <dbReference type="EMBL" id="EHP85888.1"/>
    </source>
</evidence>
<evidence type="ECO:0000256" key="2">
    <source>
        <dbReference type="ARBA" id="ARBA00022793"/>
    </source>
</evidence>
<dbReference type="AlphaFoldDB" id="H1KZJ5"/>
<dbReference type="GO" id="GO:0005829">
    <property type="term" value="C:cytosol"/>
    <property type="evidence" value="ECO:0007669"/>
    <property type="project" value="TreeGrafter"/>
</dbReference>
<feature type="binding site" evidence="5">
    <location>
        <begin position="59"/>
        <end position="68"/>
    </location>
    <ligand>
        <name>substrate</name>
    </ligand>
</feature>
<comment type="similarity">
    <text evidence="5">Belongs to the OMP decarboxylase family. Type 1 subfamily.</text>
</comment>
<name>H1KZJ5_9EURY</name>
<dbReference type="SUPFAM" id="SSF51366">
    <property type="entry name" value="Ribulose-phoshate binding barrel"/>
    <property type="match status" value="1"/>
</dbReference>
<evidence type="ECO:0000313" key="11">
    <source>
        <dbReference type="Proteomes" id="UP000003706"/>
    </source>
</evidence>
<dbReference type="GO" id="GO:0044205">
    <property type="term" value="P:'de novo' UMP biosynthetic process"/>
    <property type="evidence" value="ECO:0007669"/>
    <property type="project" value="UniProtKB-UniRule"/>
</dbReference>
<dbReference type="EMBL" id="AGJL01000029">
    <property type="protein sequence ID" value="EHP85888.1"/>
    <property type="molecule type" value="Genomic_DNA"/>
</dbReference>
<evidence type="ECO:0000256" key="5">
    <source>
        <dbReference type="HAMAP-Rule" id="MF_01200"/>
    </source>
</evidence>
<comment type="function">
    <text evidence="5">Catalyzes the decarboxylation of orotidine 5'-monophosphate (OMP) to uridine 5'-monophosphate (UMP).</text>
</comment>
<dbReference type="PROSITE" id="PS00156">
    <property type="entry name" value="OMPDECASE"/>
    <property type="match status" value="1"/>
</dbReference>
<feature type="active site" description="For OMPdecase activity" evidence="6">
    <location>
        <position position="64"/>
    </location>
</feature>
<evidence type="ECO:0000256" key="4">
    <source>
        <dbReference type="ARBA" id="ARBA00023239"/>
    </source>
</evidence>
<dbReference type="InterPro" id="IPR014732">
    <property type="entry name" value="OMPdecase"/>
</dbReference>
<feature type="binding site" evidence="5 7">
    <location>
        <position position="115"/>
    </location>
    <ligand>
        <name>substrate</name>
    </ligand>
</feature>
<dbReference type="HAMAP" id="MF_01200_A">
    <property type="entry name" value="OMPdecase_type1_A"/>
    <property type="match status" value="1"/>
</dbReference>
<dbReference type="InterPro" id="IPR013785">
    <property type="entry name" value="Aldolase_TIM"/>
</dbReference>
<gene>
    <name evidence="5" type="primary">pyrF</name>
    <name evidence="10" type="ORF">MetfoDRAFT_1218</name>
</gene>
<dbReference type="NCBIfam" id="TIGR01740">
    <property type="entry name" value="pyrF"/>
    <property type="match status" value="1"/>
</dbReference>
<dbReference type="Gene3D" id="3.20.20.70">
    <property type="entry name" value="Aldolase class I"/>
    <property type="match status" value="1"/>
</dbReference>
<feature type="binding site" evidence="5 7">
    <location>
        <position position="9"/>
    </location>
    <ligand>
        <name>substrate</name>
    </ligand>
</feature>
<keyword evidence="11" id="KW-1185">Reference proteome</keyword>
<dbReference type="Proteomes" id="UP000003706">
    <property type="component" value="Unassembled WGS sequence"/>
</dbReference>
<dbReference type="NCBIfam" id="NF010386">
    <property type="entry name" value="PRK13813.1"/>
    <property type="match status" value="1"/>
</dbReference>
<evidence type="ECO:0000256" key="8">
    <source>
        <dbReference type="RuleBase" id="RU000512"/>
    </source>
</evidence>
<feature type="active site" description="Proton donor" evidence="5">
    <location>
        <position position="61"/>
    </location>
</feature>
<sequence length="216" mass="23862">MVKLMLALDVMDKNKALEIVKETSEYIDAIKIGYPLVLATDLKIVKEIKELSNKEIICDFKVADIPSTNEKIAKLTLQYADGIICHGFVGEDSVKAIQNIAKENNKKVIMVTEMSHPGAVMFMQPIANELAKLAKKLGVDGVVAPSTRPERLKEIKEIVGEISIISPGIGAQGGDLEKVLRILSNDDYIIVGRSIYNSESPKESAKMYKEKLKNNF</sequence>
<comment type="catalytic activity">
    <reaction evidence="5 8">
        <text>orotidine 5'-phosphate + H(+) = UMP + CO2</text>
        <dbReference type="Rhea" id="RHEA:11596"/>
        <dbReference type="ChEBI" id="CHEBI:15378"/>
        <dbReference type="ChEBI" id="CHEBI:16526"/>
        <dbReference type="ChEBI" id="CHEBI:57538"/>
        <dbReference type="ChEBI" id="CHEBI:57865"/>
        <dbReference type="EC" id="4.1.1.23"/>
    </reaction>
</comment>
<dbReference type="InterPro" id="IPR047595">
    <property type="entry name" value="OMPdecase_arc"/>
</dbReference>
<dbReference type="UniPathway" id="UPA00070">
    <property type="reaction ID" value="UER00120"/>
</dbReference>
<feature type="active site" description="For OMPdecase activity" evidence="6">
    <location>
        <position position="59"/>
    </location>
</feature>
<evidence type="ECO:0000256" key="1">
    <source>
        <dbReference type="ARBA" id="ARBA00004861"/>
    </source>
</evidence>
<dbReference type="OrthoDB" id="94124at2157"/>
<feature type="binding site" evidence="5 7">
    <location>
        <position position="192"/>
    </location>
    <ligand>
        <name>substrate</name>
    </ligand>
</feature>
<reference evidence="10 11" key="1">
    <citation type="submission" date="2011-09" db="EMBL/GenBank/DDBJ databases">
        <title>The draft genome of Methanotorris formicicus Mc-S-70.</title>
        <authorList>
            <consortium name="US DOE Joint Genome Institute (JGI-PGF)"/>
            <person name="Lucas S."/>
            <person name="Han J."/>
            <person name="Lapidus A."/>
            <person name="Cheng J.-F."/>
            <person name="Goodwin L."/>
            <person name="Pitluck S."/>
            <person name="Peters L."/>
            <person name="Land M.L."/>
            <person name="Hauser L."/>
            <person name="Sieprawska-Lupa M."/>
            <person name="Takai K."/>
            <person name="Miyazaki J."/>
            <person name="Whitman W."/>
            <person name="Woyke T.J."/>
        </authorList>
    </citation>
    <scope>NUCLEOTIDE SEQUENCE [LARGE SCALE GENOMIC DNA]</scope>
    <source>
        <strain evidence="10 11">Mc-S-70</strain>
    </source>
</reference>
<feature type="active site" description="For OMPdecase activity" evidence="6">
    <location>
        <position position="61"/>
    </location>
</feature>
<comment type="subunit">
    <text evidence="5">Homodimer.</text>
</comment>
<keyword evidence="4 5" id="KW-0456">Lyase</keyword>
<evidence type="ECO:0000256" key="3">
    <source>
        <dbReference type="ARBA" id="ARBA00022975"/>
    </source>
</evidence>
<dbReference type="SMART" id="SM00934">
    <property type="entry name" value="OMPdecase"/>
    <property type="match status" value="1"/>
</dbReference>
<comment type="pathway">
    <text evidence="1 5 8">Pyrimidine metabolism; UMP biosynthesis via de novo pathway; UMP from orotate: step 2/2.</text>
</comment>
<dbReference type="GO" id="GO:0006207">
    <property type="term" value="P:'de novo' pyrimidine nucleobase biosynthetic process"/>
    <property type="evidence" value="ECO:0007669"/>
    <property type="project" value="InterPro"/>
</dbReference>